<dbReference type="HOGENOM" id="CLU_130332_0_1_11"/>
<keyword evidence="3" id="KW-0963">Cytoplasm</keyword>
<dbReference type="GO" id="GO:0000976">
    <property type="term" value="F:transcription cis-regulatory region binding"/>
    <property type="evidence" value="ECO:0007669"/>
    <property type="project" value="UniProtKB-ARBA"/>
</dbReference>
<keyword evidence="9" id="KW-0804">Transcription</keyword>
<evidence type="ECO:0000256" key="6">
    <source>
        <dbReference type="ARBA" id="ARBA00023008"/>
    </source>
</evidence>
<reference evidence="10 11" key="1">
    <citation type="journal article" date="2008" name="J. Bacteriol.">
        <title>The genome sequence of the tomato-pathogenic actinomycete Clavibacter michiganensis subsp. michiganensis NCPPB382 reveals a large island involved in pathogenicity.</title>
        <authorList>
            <person name="Gartemann K.H."/>
            <person name="Abt B."/>
            <person name="Bekel T."/>
            <person name="Burger A."/>
            <person name="Engemann J."/>
            <person name="Flugel M."/>
            <person name="Gaigalat L."/>
            <person name="Goesmann A."/>
            <person name="Grafen I."/>
            <person name="Kalinowski J."/>
            <person name="Kaup O."/>
            <person name="Kirchner O."/>
            <person name="Krause L."/>
            <person name="Linke B."/>
            <person name="McHardy A."/>
            <person name="Meyer F."/>
            <person name="Pohle S."/>
            <person name="Ruckert C."/>
            <person name="Schneiker S."/>
            <person name="Zellermann E.M."/>
            <person name="Puhler A."/>
            <person name="Eichenlaub R."/>
            <person name="Kaiser O."/>
            <person name="Bartels D."/>
        </authorList>
    </citation>
    <scope>NUCLEOTIDE SEQUENCE [LARGE SCALE GENOMIC DNA]</scope>
    <source>
        <strain evidence="10 11">NCPPB 382</strain>
    </source>
</reference>
<accession>A5CPS5</accession>
<dbReference type="PANTHER" id="PTHR33677:SF3">
    <property type="entry name" value="COPPER-SENSING TRANSCRIPTIONAL REPRESSOR RICR"/>
    <property type="match status" value="1"/>
</dbReference>
<comment type="subcellular location">
    <subcellularLocation>
        <location evidence="1">Cytoplasm</location>
    </subcellularLocation>
</comment>
<dbReference type="InterPro" id="IPR003735">
    <property type="entry name" value="Metal_Tscrpt_repr"/>
</dbReference>
<dbReference type="EMBL" id="AM711867">
    <property type="protein sequence ID" value="CAN01074.1"/>
    <property type="molecule type" value="Genomic_DNA"/>
</dbReference>
<evidence type="ECO:0000256" key="7">
    <source>
        <dbReference type="ARBA" id="ARBA00023015"/>
    </source>
</evidence>
<dbReference type="GO" id="GO:0001217">
    <property type="term" value="F:DNA-binding transcription repressor activity"/>
    <property type="evidence" value="ECO:0007669"/>
    <property type="project" value="UniProtKB-ARBA"/>
</dbReference>
<dbReference type="Proteomes" id="UP000001564">
    <property type="component" value="Chromosome"/>
</dbReference>
<organism evidence="10 11">
    <name type="scientific">Clavibacter michiganensis subsp. michiganensis (strain NCPPB 382)</name>
    <dbReference type="NCBI Taxonomy" id="443906"/>
    <lineage>
        <taxon>Bacteria</taxon>
        <taxon>Bacillati</taxon>
        <taxon>Actinomycetota</taxon>
        <taxon>Actinomycetes</taxon>
        <taxon>Micrococcales</taxon>
        <taxon>Microbacteriaceae</taxon>
        <taxon>Clavibacter</taxon>
    </lineage>
</organism>
<protein>
    <recommendedName>
        <fullName evidence="12">Transcriptional regulator</fullName>
    </recommendedName>
</protein>
<evidence type="ECO:0000256" key="1">
    <source>
        <dbReference type="ARBA" id="ARBA00004496"/>
    </source>
</evidence>
<evidence type="ECO:0000313" key="10">
    <source>
        <dbReference type="EMBL" id="CAN01074.1"/>
    </source>
</evidence>
<name>A5CPS5_CLAM3</name>
<dbReference type="Pfam" id="PF02583">
    <property type="entry name" value="Trns_repr_metal"/>
    <property type="match status" value="1"/>
</dbReference>
<evidence type="ECO:0000256" key="2">
    <source>
        <dbReference type="ARBA" id="ARBA00005428"/>
    </source>
</evidence>
<evidence type="ECO:0000313" key="11">
    <source>
        <dbReference type="Proteomes" id="UP000001564"/>
    </source>
</evidence>
<keyword evidence="7" id="KW-0805">Transcription regulation</keyword>
<dbReference type="Gene3D" id="1.20.58.1000">
    <property type="entry name" value="Metal-sensitive repressor, helix protomer"/>
    <property type="match status" value="1"/>
</dbReference>
<dbReference type="InterPro" id="IPR038390">
    <property type="entry name" value="Metal_Tscrpt_repr_sf"/>
</dbReference>
<keyword evidence="4" id="KW-0678">Repressor</keyword>
<evidence type="ECO:0000256" key="4">
    <source>
        <dbReference type="ARBA" id="ARBA00022491"/>
    </source>
</evidence>
<keyword evidence="5" id="KW-0479">Metal-binding</keyword>
<sequence>MQPYPSGVPWTEREVAAMVGYSEGKDDILKRLRRAEGQVRGIERMVESDTYCIDVLTQVSAVTRAMETVALKLLDDHLAHCLAEAAREGGQVADDKVREASAAIARLVRS</sequence>
<dbReference type="AlphaFoldDB" id="A5CPS5"/>
<dbReference type="GO" id="GO:0005737">
    <property type="term" value="C:cytoplasm"/>
    <property type="evidence" value="ECO:0007669"/>
    <property type="project" value="UniProtKB-SubCell"/>
</dbReference>
<dbReference type="FunFam" id="1.20.58.1000:FF:000003">
    <property type="entry name" value="CopY family transcriptional regulator"/>
    <property type="match status" value="1"/>
</dbReference>
<evidence type="ECO:0000256" key="9">
    <source>
        <dbReference type="ARBA" id="ARBA00023163"/>
    </source>
</evidence>
<gene>
    <name evidence="10" type="ordered locus">CMM_1035</name>
</gene>
<evidence type="ECO:0008006" key="12">
    <source>
        <dbReference type="Google" id="ProtNLM"/>
    </source>
</evidence>
<dbReference type="CDD" id="cd10148">
    <property type="entry name" value="CsoR-like_DUF156"/>
    <property type="match status" value="1"/>
</dbReference>
<dbReference type="GO" id="GO:0046872">
    <property type="term" value="F:metal ion binding"/>
    <property type="evidence" value="ECO:0007669"/>
    <property type="project" value="UniProtKB-KW"/>
</dbReference>
<evidence type="ECO:0000256" key="5">
    <source>
        <dbReference type="ARBA" id="ARBA00022723"/>
    </source>
</evidence>
<dbReference type="PANTHER" id="PTHR33677">
    <property type="entry name" value="TRANSCRIPTIONAL REPRESSOR FRMR-RELATED"/>
    <property type="match status" value="1"/>
</dbReference>
<dbReference type="GO" id="GO:0032993">
    <property type="term" value="C:protein-DNA complex"/>
    <property type="evidence" value="ECO:0007669"/>
    <property type="project" value="UniProtKB-ARBA"/>
</dbReference>
<keyword evidence="6" id="KW-0186">Copper</keyword>
<dbReference type="KEGG" id="cmi:CMM_1035"/>
<proteinExistence type="inferred from homology"/>
<comment type="similarity">
    <text evidence="2">Belongs to the CsoR family.</text>
</comment>
<keyword evidence="11" id="KW-1185">Reference proteome</keyword>
<keyword evidence="8" id="KW-0238">DNA-binding</keyword>
<evidence type="ECO:0000256" key="8">
    <source>
        <dbReference type="ARBA" id="ARBA00023125"/>
    </source>
</evidence>
<dbReference type="eggNOG" id="COG1937">
    <property type="taxonomic scope" value="Bacteria"/>
</dbReference>
<evidence type="ECO:0000256" key="3">
    <source>
        <dbReference type="ARBA" id="ARBA00022490"/>
    </source>
</evidence>